<dbReference type="KEGG" id="sace:GIY23_19935"/>
<feature type="region of interest" description="Disordered" evidence="1">
    <location>
        <begin position="1"/>
        <end position="28"/>
    </location>
</feature>
<evidence type="ECO:0008006" key="4">
    <source>
        <dbReference type="Google" id="ProtNLM"/>
    </source>
</evidence>
<dbReference type="NCBIfam" id="NF042914">
    <property type="entry name" value="SAV915_dom"/>
    <property type="match status" value="1"/>
</dbReference>
<name>A0A5Q3QA85_9PSEU</name>
<dbReference type="InterPro" id="IPR049975">
    <property type="entry name" value="SAV_915-like_dom"/>
</dbReference>
<protein>
    <recommendedName>
        <fullName evidence="4">SseB protein N-terminal domain-containing protein</fullName>
    </recommendedName>
</protein>
<dbReference type="RefSeq" id="WP_154078053.1">
    <property type="nucleotide sequence ID" value="NZ_CP045929.1"/>
</dbReference>
<dbReference type="Proteomes" id="UP000371041">
    <property type="component" value="Chromosome"/>
</dbReference>
<evidence type="ECO:0000256" key="1">
    <source>
        <dbReference type="SAM" id="MobiDB-lite"/>
    </source>
</evidence>
<sequence length="115" mass="12478">MNNRDRVAPPVFGAAHAEPLDDEGELPGQVFLPSERVTDRDQEVTLELRHLADGTTAMLAYTSLESLVAGCGNGQPWIAVRGNSVDDLQQRAGADVVLWDAAVPLEQRRVEGVEE</sequence>
<organism evidence="2 3">
    <name type="scientific">Allosaccharopolyspora coralli</name>
    <dbReference type="NCBI Taxonomy" id="2665642"/>
    <lineage>
        <taxon>Bacteria</taxon>
        <taxon>Bacillati</taxon>
        <taxon>Actinomycetota</taxon>
        <taxon>Actinomycetes</taxon>
        <taxon>Pseudonocardiales</taxon>
        <taxon>Pseudonocardiaceae</taxon>
        <taxon>Allosaccharopolyspora</taxon>
    </lineage>
</organism>
<dbReference type="EMBL" id="CP045929">
    <property type="protein sequence ID" value="QGK71478.1"/>
    <property type="molecule type" value="Genomic_DNA"/>
</dbReference>
<keyword evidence="3" id="KW-1185">Reference proteome</keyword>
<gene>
    <name evidence="2" type="ORF">GIY23_19935</name>
</gene>
<proteinExistence type="predicted"/>
<dbReference type="AlphaFoldDB" id="A0A5Q3QA85"/>
<accession>A0A5Q3QA85</accession>
<evidence type="ECO:0000313" key="2">
    <source>
        <dbReference type="EMBL" id="QGK71478.1"/>
    </source>
</evidence>
<reference evidence="3" key="1">
    <citation type="submission" date="2019-11" db="EMBL/GenBank/DDBJ databases">
        <title>The complete genome sequence of Saccharopolyspora sp. E2A.</title>
        <authorList>
            <person name="Zhang G."/>
        </authorList>
    </citation>
    <scope>NUCLEOTIDE SEQUENCE [LARGE SCALE GENOMIC DNA]</scope>
    <source>
        <strain evidence="3">E2A</strain>
    </source>
</reference>
<evidence type="ECO:0000313" key="3">
    <source>
        <dbReference type="Proteomes" id="UP000371041"/>
    </source>
</evidence>